<evidence type="ECO:0000313" key="2">
    <source>
        <dbReference type="EMBL" id="EAU32957.1"/>
    </source>
</evidence>
<reference evidence="3" key="1">
    <citation type="submission" date="2005-09" db="EMBL/GenBank/DDBJ databases">
        <title>Annotation of the Aspergillus terreus NIH2624 genome.</title>
        <authorList>
            <person name="Birren B.W."/>
            <person name="Lander E.S."/>
            <person name="Galagan J.E."/>
            <person name="Nusbaum C."/>
            <person name="Devon K."/>
            <person name="Henn M."/>
            <person name="Ma L.-J."/>
            <person name="Jaffe D.B."/>
            <person name="Butler J."/>
            <person name="Alvarez P."/>
            <person name="Gnerre S."/>
            <person name="Grabherr M."/>
            <person name="Kleber M."/>
            <person name="Mauceli E.W."/>
            <person name="Brockman W."/>
            <person name="Rounsley S."/>
            <person name="Young S.K."/>
            <person name="LaButti K."/>
            <person name="Pushparaj V."/>
            <person name="DeCaprio D."/>
            <person name="Crawford M."/>
            <person name="Koehrsen M."/>
            <person name="Engels R."/>
            <person name="Montgomery P."/>
            <person name="Pearson M."/>
            <person name="Howarth C."/>
            <person name="Larson L."/>
            <person name="Luoma S."/>
            <person name="White J."/>
            <person name="Alvarado L."/>
            <person name="Kodira C.D."/>
            <person name="Zeng Q."/>
            <person name="Oleary S."/>
            <person name="Yandava C."/>
            <person name="Denning D.W."/>
            <person name="Nierman W.C."/>
            <person name="Milne T."/>
            <person name="Madden K."/>
        </authorList>
    </citation>
    <scope>NUCLEOTIDE SEQUENCE [LARGE SCALE GENOMIC DNA]</scope>
    <source>
        <strain evidence="3">NIH 2624 / FGSC A1156</strain>
    </source>
</reference>
<protein>
    <recommendedName>
        <fullName evidence="4">Ig-like domain-containing protein</fullName>
    </recommendedName>
</protein>
<feature type="chain" id="PRO_5004170221" description="Ig-like domain-containing protein" evidence="1">
    <location>
        <begin position="23"/>
        <end position="169"/>
    </location>
</feature>
<dbReference type="GeneID" id="4321898"/>
<accession>Q0CIS1</accession>
<dbReference type="eggNOG" id="ENOG502SWW0">
    <property type="taxonomic scope" value="Eukaryota"/>
</dbReference>
<evidence type="ECO:0000256" key="1">
    <source>
        <dbReference type="SAM" id="SignalP"/>
    </source>
</evidence>
<feature type="signal peptide" evidence="1">
    <location>
        <begin position="1"/>
        <end position="22"/>
    </location>
</feature>
<dbReference type="OrthoDB" id="4509278at2759"/>
<organism evidence="2 3">
    <name type="scientific">Aspergillus terreus (strain NIH 2624 / FGSC A1156)</name>
    <dbReference type="NCBI Taxonomy" id="341663"/>
    <lineage>
        <taxon>Eukaryota</taxon>
        <taxon>Fungi</taxon>
        <taxon>Dikarya</taxon>
        <taxon>Ascomycota</taxon>
        <taxon>Pezizomycotina</taxon>
        <taxon>Eurotiomycetes</taxon>
        <taxon>Eurotiomycetidae</taxon>
        <taxon>Eurotiales</taxon>
        <taxon>Aspergillaceae</taxon>
        <taxon>Aspergillus</taxon>
        <taxon>Aspergillus subgen. Circumdati</taxon>
    </lineage>
</organism>
<dbReference type="Proteomes" id="UP000007963">
    <property type="component" value="Unassembled WGS sequence"/>
</dbReference>
<dbReference type="VEuPathDB" id="FungiDB:ATEG_06413"/>
<name>Q0CIS1_ASPTN</name>
<dbReference type="AlphaFoldDB" id="Q0CIS1"/>
<evidence type="ECO:0000313" key="3">
    <source>
        <dbReference type="Proteomes" id="UP000007963"/>
    </source>
</evidence>
<dbReference type="HOGENOM" id="CLU_1578188_0_0_1"/>
<evidence type="ECO:0008006" key="4">
    <source>
        <dbReference type="Google" id="ProtNLM"/>
    </source>
</evidence>
<gene>
    <name evidence="2" type="ORF">ATEG_06413</name>
</gene>
<keyword evidence="1" id="KW-0732">Signal</keyword>
<dbReference type="RefSeq" id="XP_001215591.1">
    <property type="nucleotide sequence ID" value="XM_001215591.1"/>
</dbReference>
<dbReference type="EMBL" id="CH476602">
    <property type="protein sequence ID" value="EAU32957.1"/>
    <property type="molecule type" value="Genomic_DNA"/>
</dbReference>
<sequence>MKPASIKTILYTSLLCLSTAQAQTDPLSVSHISSSTPNVACTFFGIDHSVTTVIGVGSVDVGPPQTQVRGACRTGNVPPTEPIQPQPSEGRVLITFIGAANAQFDQWFPVNGANTPISNPLSVSHIMSNTANVRCTFNGVDHSVTVLNGAETVDVGPPQTQVSGECRTP</sequence>
<proteinExistence type="predicted"/>